<dbReference type="AlphaFoldDB" id="A0A2R6NK68"/>
<dbReference type="Pfam" id="PF13087">
    <property type="entry name" value="AAA_12"/>
    <property type="match status" value="1"/>
</dbReference>
<dbReference type="InterPro" id="IPR050534">
    <property type="entry name" value="Coronavir_polyprotein_1ab"/>
</dbReference>
<dbReference type="EMBL" id="MLYV02001137">
    <property type="protein sequence ID" value="PSR72760.1"/>
    <property type="molecule type" value="Genomic_DNA"/>
</dbReference>
<evidence type="ECO:0000256" key="3">
    <source>
        <dbReference type="ARBA" id="ARBA00022806"/>
    </source>
</evidence>
<keyword evidence="8" id="KW-1185">Reference proteome</keyword>
<accession>A0A2R6NK68</accession>
<dbReference type="InterPro" id="IPR041679">
    <property type="entry name" value="DNA2/NAM7-like_C"/>
</dbReference>
<evidence type="ECO:0000256" key="2">
    <source>
        <dbReference type="ARBA" id="ARBA00022801"/>
    </source>
</evidence>
<dbReference type="InterPro" id="IPR047187">
    <property type="entry name" value="SF1_C_Upf1"/>
</dbReference>
<reference evidence="7 8" key="1">
    <citation type="submission" date="2018-02" db="EMBL/GenBank/DDBJ databases">
        <title>Genome sequence of the basidiomycete white-rot fungus Phlebia centrifuga.</title>
        <authorList>
            <person name="Granchi Z."/>
            <person name="Peng M."/>
            <person name="de Vries R.P."/>
            <person name="Hilden K."/>
            <person name="Makela M.R."/>
            <person name="Grigoriev I."/>
            <person name="Riley R."/>
        </authorList>
    </citation>
    <scope>NUCLEOTIDE SEQUENCE [LARGE SCALE GENOMIC DNA]</scope>
    <source>
        <strain evidence="7 8">FBCC195</strain>
    </source>
</reference>
<evidence type="ECO:0000313" key="7">
    <source>
        <dbReference type="EMBL" id="PSR72760.1"/>
    </source>
</evidence>
<evidence type="ECO:0000259" key="6">
    <source>
        <dbReference type="Pfam" id="PF13087"/>
    </source>
</evidence>
<feature type="domain" description="DNA2/NAM7 helicase-like C-terminal" evidence="6">
    <location>
        <begin position="314"/>
        <end position="471"/>
    </location>
</feature>
<organism evidence="7 8">
    <name type="scientific">Hermanssonia centrifuga</name>
    <dbReference type="NCBI Taxonomy" id="98765"/>
    <lineage>
        <taxon>Eukaryota</taxon>
        <taxon>Fungi</taxon>
        <taxon>Dikarya</taxon>
        <taxon>Basidiomycota</taxon>
        <taxon>Agaricomycotina</taxon>
        <taxon>Agaricomycetes</taxon>
        <taxon>Polyporales</taxon>
        <taxon>Meruliaceae</taxon>
        <taxon>Hermanssonia</taxon>
    </lineage>
</organism>
<proteinExistence type="predicted"/>
<evidence type="ECO:0000256" key="1">
    <source>
        <dbReference type="ARBA" id="ARBA00022741"/>
    </source>
</evidence>
<evidence type="ECO:0000313" key="8">
    <source>
        <dbReference type="Proteomes" id="UP000186601"/>
    </source>
</evidence>
<dbReference type="OrthoDB" id="6513042at2759"/>
<evidence type="ECO:0000256" key="4">
    <source>
        <dbReference type="ARBA" id="ARBA00022840"/>
    </source>
</evidence>
<dbReference type="GO" id="GO:0005524">
    <property type="term" value="F:ATP binding"/>
    <property type="evidence" value="ECO:0007669"/>
    <property type="project" value="UniProtKB-KW"/>
</dbReference>
<keyword evidence="3" id="KW-0347">Helicase</keyword>
<keyword evidence="1" id="KW-0547">Nucleotide-binding</keyword>
<dbReference type="PANTHER" id="PTHR43788:SF8">
    <property type="entry name" value="DNA-BINDING PROTEIN SMUBP-2"/>
    <property type="match status" value="1"/>
</dbReference>
<dbReference type="Gene3D" id="3.40.50.300">
    <property type="entry name" value="P-loop containing nucleotide triphosphate hydrolases"/>
    <property type="match status" value="2"/>
</dbReference>
<dbReference type="PANTHER" id="PTHR43788">
    <property type="entry name" value="DNA2/NAM7 HELICASE FAMILY MEMBER"/>
    <property type="match status" value="1"/>
</dbReference>
<dbReference type="InterPro" id="IPR027417">
    <property type="entry name" value="P-loop_NTPase"/>
</dbReference>
<dbReference type="CDD" id="cd17934">
    <property type="entry name" value="DEXXQc_Upf1-like"/>
    <property type="match status" value="1"/>
</dbReference>
<dbReference type="Proteomes" id="UP000186601">
    <property type="component" value="Unassembled WGS sequence"/>
</dbReference>
<dbReference type="GO" id="GO:0016787">
    <property type="term" value="F:hydrolase activity"/>
    <property type="evidence" value="ECO:0007669"/>
    <property type="project" value="UniProtKB-KW"/>
</dbReference>
<dbReference type="STRING" id="98765.A0A2R6NK68"/>
<gene>
    <name evidence="7" type="ORF">PHLCEN_2v11380</name>
</gene>
<dbReference type="SUPFAM" id="SSF52540">
    <property type="entry name" value="P-loop containing nucleoside triphosphate hydrolases"/>
    <property type="match status" value="1"/>
</dbReference>
<keyword evidence="2" id="KW-0378">Hydrolase</keyword>
<keyword evidence="4" id="KW-0067">ATP-binding</keyword>
<dbReference type="Pfam" id="PF13604">
    <property type="entry name" value="AAA_30"/>
    <property type="match status" value="1"/>
</dbReference>
<dbReference type="GO" id="GO:0043139">
    <property type="term" value="F:5'-3' DNA helicase activity"/>
    <property type="evidence" value="ECO:0007669"/>
    <property type="project" value="TreeGrafter"/>
</dbReference>
<evidence type="ECO:0000256" key="5">
    <source>
        <dbReference type="SAM" id="MobiDB-lite"/>
    </source>
</evidence>
<sequence>METFRGHRLVGQAIIADGKQTHIQLLKGKFHGNIKRISVLGREELTCAEMARDEFILQLLRREISLLSLPMHVTNVPGQQFIEMLWFPRKKSPQGSRLSHVSPLSTAFMDLNDSQRQVAAAMISHTEPLVIAHGPPGTGKTTTIAAAVDYWQRESQPVWIIAQSNVGVKNIARSFAKKKSIDFKLIVSKEFYVEWHEDLYEQVKHNLIRSDDLTRIGDRIETERMLAGSQVILCTLSMLSNPVLDGTGVYGLVPMERLVVDEASQISVSEYMHLFHKFTKLEKMCFFGDPNQLPPYGREDAPGMQSIFDIKHLKSGSYFLDTQYRMPTPLGNFISDEVYDKRLKSVHKIHKISCVSFVDVDKGAEKRCGKSWTNTEEVHVVVNLVRYYYHNQPFVVITPYDAQRVAIQNALEKANLPSNCVYNVDSFQGHEKEFVIVSTVRTSKPGFLSSTSRNNVMLSRPTTGMIIVTNRHFLASSGRQTLVGKLCEWWARLAADKDCIWTNWRQTADQTADMPGVFAPKQKYATSVVVKSVPASTSVVKSIPPSRAVDMPDLIKRIRKLGIVEVKGPRPQQKATSRGQKDKPLALQWHGSNGGAKIAS</sequence>
<protein>
    <recommendedName>
        <fullName evidence="6">DNA2/NAM7 helicase-like C-terminal domain-containing protein</fullName>
    </recommendedName>
</protein>
<name>A0A2R6NK68_9APHY</name>
<feature type="region of interest" description="Disordered" evidence="5">
    <location>
        <begin position="566"/>
        <end position="600"/>
    </location>
</feature>
<comment type="caution">
    <text evidence="7">The sequence shown here is derived from an EMBL/GenBank/DDBJ whole genome shotgun (WGS) entry which is preliminary data.</text>
</comment>
<dbReference type="CDD" id="cd18808">
    <property type="entry name" value="SF1_C_Upf1"/>
    <property type="match status" value="1"/>
</dbReference>